<dbReference type="Proteomes" id="UP000198949">
    <property type="component" value="Unassembled WGS sequence"/>
</dbReference>
<reference evidence="3" key="1">
    <citation type="submission" date="2016-10" db="EMBL/GenBank/DDBJ databases">
        <authorList>
            <person name="Varghese N."/>
            <person name="Submissions S."/>
        </authorList>
    </citation>
    <scope>NUCLEOTIDE SEQUENCE [LARGE SCALE GENOMIC DNA]</scope>
    <source>
        <strain evidence="3">CGMCC 4.3516</strain>
    </source>
</reference>
<keyword evidence="3" id="KW-1185">Reference proteome</keyword>
<evidence type="ECO:0008006" key="4">
    <source>
        <dbReference type="Google" id="ProtNLM"/>
    </source>
</evidence>
<feature type="region of interest" description="Disordered" evidence="1">
    <location>
        <begin position="1"/>
        <end position="21"/>
    </location>
</feature>
<accession>A0A1G6V315</accession>
<dbReference type="RefSeq" id="WP_091032162.1">
    <property type="nucleotide sequence ID" value="NZ_FNAD01000004.1"/>
</dbReference>
<dbReference type="OrthoDB" id="3747855at2"/>
<evidence type="ECO:0000313" key="3">
    <source>
        <dbReference type="Proteomes" id="UP000198949"/>
    </source>
</evidence>
<protein>
    <recommendedName>
        <fullName evidence="4">Asp23 family, cell envelope-related function</fullName>
    </recommendedName>
</protein>
<name>A0A1G6V315_9ACTN</name>
<dbReference type="STRING" id="58114.SAMN05216270_104175"/>
<evidence type="ECO:0000256" key="1">
    <source>
        <dbReference type="SAM" id="MobiDB-lite"/>
    </source>
</evidence>
<gene>
    <name evidence="2" type="ORF">SAMN05216270_104175</name>
</gene>
<proteinExistence type="predicted"/>
<organism evidence="2 3">
    <name type="scientific">Glycomyces harbinensis</name>
    <dbReference type="NCBI Taxonomy" id="58114"/>
    <lineage>
        <taxon>Bacteria</taxon>
        <taxon>Bacillati</taxon>
        <taxon>Actinomycetota</taxon>
        <taxon>Actinomycetes</taxon>
        <taxon>Glycomycetales</taxon>
        <taxon>Glycomycetaceae</taxon>
        <taxon>Glycomyces</taxon>
    </lineage>
</organism>
<dbReference type="EMBL" id="FNAD01000004">
    <property type="protein sequence ID" value="SDD47881.1"/>
    <property type="molecule type" value="Genomic_DNA"/>
</dbReference>
<evidence type="ECO:0000313" key="2">
    <source>
        <dbReference type="EMBL" id="SDD47881.1"/>
    </source>
</evidence>
<dbReference type="AlphaFoldDB" id="A0A1G6V315"/>
<sequence>MTDSGFALADLPGGTDLPPAERGTLRVEDTAVTHVLEGAARRAPGAAVREARLGRGYPRARATVRHGRIWAHLDVGVRWPGPTADTARTIARHVRDEAARITGLDVASLDLTVHLVDGADAPERRVR</sequence>